<keyword evidence="1" id="KW-0812">Transmembrane</keyword>
<keyword evidence="1" id="KW-1133">Transmembrane helix</keyword>
<comment type="caution">
    <text evidence="2">The sequence shown here is derived from an EMBL/GenBank/DDBJ whole genome shotgun (WGS) entry which is preliminary data.</text>
</comment>
<dbReference type="Proteomes" id="UP000236449">
    <property type="component" value="Unassembled WGS sequence"/>
</dbReference>
<evidence type="ECO:0000256" key="1">
    <source>
        <dbReference type="SAM" id="Phobius"/>
    </source>
</evidence>
<reference evidence="2 3" key="1">
    <citation type="submission" date="2018-01" db="EMBL/GenBank/DDBJ databases">
        <title>Draft genome sequences of six Vibrio diazotrophicus strains isolated from deep-sea sediments of the Baltic Sea.</title>
        <authorList>
            <person name="Castillo D."/>
            <person name="Vandieken V."/>
            <person name="Chiang O."/>
            <person name="Middelboe M."/>
        </authorList>
    </citation>
    <scope>NUCLEOTIDE SEQUENCE [LARGE SCALE GENOMIC DNA]</scope>
    <source>
        <strain evidence="2 3">60.27F</strain>
    </source>
</reference>
<organism evidence="2 3">
    <name type="scientific">Vibrio diazotrophicus</name>
    <dbReference type="NCBI Taxonomy" id="685"/>
    <lineage>
        <taxon>Bacteria</taxon>
        <taxon>Pseudomonadati</taxon>
        <taxon>Pseudomonadota</taxon>
        <taxon>Gammaproteobacteria</taxon>
        <taxon>Vibrionales</taxon>
        <taxon>Vibrionaceae</taxon>
        <taxon>Vibrio</taxon>
    </lineage>
</organism>
<dbReference type="AlphaFoldDB" id="A0A2J8HQ33"/>
<keyword evidence="1" id="KW-0472">Membrane</keyword>
<accession>A0A2J8HQ33</accession>
<sequence>MEFSKSQEKTIIRSINKLNELKPICDVKFNEYQSVKFKGGLAIWIGFFVMLGVLSGNSEVKDAIGTFGVGVSPFLLIGGIIYIFDARKKYHKAISDCIEHEKPLLDLGLGYSPVSSYSTEPRLIVIDTREEIDIKLLSDIENI</sequence>
<gene>
    <name evidence="2" type="ORF">C1N32_21470</name>
</gene>
<dbReference type="OrthoDB" id="10000783at2"/>
<feature type="transmembrane region" description="Helical" evidence="1">
    <location>
        <begin position="39"/>
        <end position="57"/>
    </location>
</feature>
<dbReference type="RefSeq" id="WP_102967372.1">
    <property type="nucleotide sequence ID" value="NZ_POSK01000034.1"/>
</dbReference>
<dbReference type="EMBL" id="POSK01000034">
    <property type="protein sequence ID" value="PNI00399.1"/>
    <property type="molecule type" value="Genomic_DNA"/>
</dbReference>
<protein>
    <submittedName>
        <fullName evidence="2">Uncharacterized protein</fullName>
    </submittedName>
</protein>
<proteinExistence type="predicted"/>
<evidence type="ECO:0000313" key="3">
    <source>
        <dbReference type="Proteomes" id="UP000236449"/>
    </source>
</evidence>
<feature type="transmembrane region" description="Helical" evidence="1">
    <location>
        <begin position="63"/>
        <end position="84"/>
    </location>
</feature>
<name>A0A2J8HQ33_VIBDI</name>
<evidence type="ECO:0000313" key="2">
    <source>
        <dbReference type="EMBL" id="PNI00399.1"/>
    </source>
</evidence>